<evidence type="ECO:0000313" key="2">
    <source>
        <dbReference type="EMBL" id="KKL19774.1"/>
    </source>
</evidence>
<dbReference type="AlphaFoldDB" id="A0A0F9BCZ8"/>
<proteinExistence type="predicted"/>
<organism evidence="2">
    <name type="scientific">marine sediment metagenome</name>
    <dbReference type="NCBI Taxonomy" id="412755"/>
    <lineage>
        <taxon>unclassified sequences</taxon>
        <taxon>metagenomes</taxon>
        <taxon>ecological metagenomes</taxon>
    </lineage>
</organism>
<dbReference type="EMBL" id="LAZR01038356">
    <property type="protein sequence ID" value="KKL19774.1"/>
    <property type="molecule type" value="Genomic_DNA"/>
</dbReference>
<accession>A0A0F9BCZ8</accession>
<comment type="caution">
    <text evidence="2">The sequence shown here is derived from an EMBL/GenBank/DDBJ whole genome shotgun (WGS) entry which is preliminary data.</text>
</comment>
<protein>
    <submittedName>
        <fullName evidence="2">Uncharacterized protein</fullName>
    </submittedName>
</protein>
<feature type="region of interest" description="Disordered" evidence="1">
    <location>
        <begin position="57"/>
        <end position="92"/>
    </location>
</feature>
<sequence>MVITTPSEDTLVERQRVLNILRGLQAGGVNDIKIAINAVKLGECVAPVCALCFEDIREDEQPDGVTPPDDTPTADDEDPPPMVRRDNSDTED</sequence>
<gene>
    <name evidence="2" type="ORF">LCGC14_2462080</name>
</gene>
<feature type="compositionally biased region" description="Basic and acidic residues" evidence="1">
    <location>
        <begin position="83"/>
        <end position="92"/>
    </location>
</feature>
<name>A0A0F9BCZ8_9ZZZZ</name>
<evidence type="ECO:0000256" key="1">
    <source>
        <dbReference type="SAM" id="MobiDB-lite"/>
    </source>
</evidence>
<reference evidence="2" key="1">
    <citation type="journal article" date="2015" name="Nature">
        <title>Complex archaea that bridge the gap between prokaryotes and eukaryotes.</title>
        <authorList>
            <person name="Spang A."/>
            <person name="Saw J.H."/>
            <person name="Jorgensen S.L."/>
            <person name="Zaremba-Niedzwiedzka K."/>
            <person name="Martijn J."/>
            <person name="Lind A.E."/>
            <person name="van Eijk R."/>
            <person name="Schleper C."/>
            <person name="Guy L."/>
            <person name="Ettema T.J."/>
        </authorList>
    </citation>
    <scope>NUCLEOTIDE SEQUENCE</scope>
</reference>